<gene>
    <name evidence="1" type="ORF">EV182_001038</name>
</gene>
<protein>
    <submittedName>
        <fullName evidence="1">Uncharacterized protein</fullName>
    </submittedName>
</protein>
<keyword evidence="2" id="KW-1185">Reference proteome</keyword>
<evidence type="ECO:0000313" key="1">
    <source>
        <dbReference type="EMBL" id="KAJ1679925.1"/>
    </source>
</evidence>
<proteinExistence type="predicted"/>
<dbReference type="EMBL" id="JAMZIH010000113">
    <property type="protein sequence ID" value="KAJ1679925.1"/>
    <property type="molecule type" value="Genomic_DNA"/>
</dbReference>
<organism evidence="1 2">
    <name type="scientific">Spiromyces aspiralis</name>
    <dbReference type="NCBI Taxonomy" id="68401"/>
    <lineage>
        <taxon>Eukaryota</taxon>
        <taxon>Fungi</taxon>
        <taxon>Fungi incertae sedis</taxon>
        <taxon>Zoopagomycota</taxon>
        <taxon>Kickxellomycotina</taxon>
        <taxon>Kickxellomycetes</taxon>
        <taxon>Kickxellales</taxon>
        <taxon>Kickxellaceae</taxon>
        <taxon>Spiromyces</taxon>
    </lineage>
</organism>
<dbReference type="Proteomes" id="UP001145114">
    <property type="component" value="Unassembled WGS sequence"/>
</dbReference>
<name>A0ACC1HTL9_9FUNG</name>
<evidence type="ECO:0000313" key="2">
    <source>
        <dbReference type="Proteomes" id="UP001145114"/>
    </source>
</evidence>
<sequence>MPSIGPIIAAAFVLSVGSVCAQIGSVLPEASHPVQPAANSVLSSISADGDLLGQSANPSSNRQDNSLVSTNSGHSITNGSSSSASSSTFMSSEE</sequence>
<feature type="non-terminal residue" evidence="1">
    <location>
        <position position="94"/>
    </location>
</feature>
<reference evidence="1" key="1">
    <citation type="submission" date="2022-06" db="EMBL/GenBank/DDBJ databases">
        <title>Phylogenomic reconstructions and comparative analyses of Kickxellomycotina fungi.</title>
        <authorList>
            <person name="Reynolds N.K."/>
            <person name="Stajich J.E."/>
            <person name="Barry K."/>
            <person name="Grigoriev I.V."/>
            <person name="Crous P."/>
            <person name="Smith M.E."/>
        </authorList>
    </citation>
    <scope>NUCLEOTIDE SEQUENCE</scope>
    <source>
        <strain evidence="1">RSA 2271</strain>
    </source>
</reference>
<comment type="caution">
    <text evidence="1">The sequence shown here is derived from an EMBL/GenBank/DDBJ whole genome shotgun (WGS) entry which is preliminary data.</text>
</comment>
<accession>A0ACC1HTL9</accession>